<evidence type="ECO:0000313" key="6">
    <source>
        <dbReference type="EMBL" id="MFC3884681.1"/>
    </source>
</evidence>
<dbReference type="InterPro" id="IPR007627">
    <property type="entry name" value="RNA_pol_sigma70_r2"/>
</dbReference>
<proteinExistence type="predicted"/>
<sequence length="169" mass="20037">MIETKPATFEEALVQYTPMVHHLLKKLRIYKDFEDYIQLAFIALWEAYEKFDPEKGAFSAYAYMTMKGHLLMALKKQIKYAEHNKPLNEAVLGIIEAERNNVPLEQEILYLYYRGLTEGEKTYIHEHIINDRPLHDIAAEHQVKLDAVKWWGRSAKKKLRRAAERLRDY</sequence>
<evidence type="ECO:0000256" key="2">
    <source>
        <dbReference type="ARBA" id="ARBA00023082"/>
    </source>
</evidence>
<gene>
    <name evidence="6" type="ORF">ACFOU2_14730</name>
</gene>
<name>A0ABV8B361_9BACI</name>
<dbReference type="SUPFAM" id="SSF88659">
    <property type="entry name" value="Sigma3 and sigma4 domains of RNA polymerase sigma factors"/>
    <property type="match status" value="1"/>
</dbReference>
<dbReference type="PANTHER" id="PTHR30385:SF4">
    <property type="entry name" value="RNA POLYMERASE SIGMA-E FACTOR"/>
    <property type="match status" value="1"/>
</dbReference>
<dbReference type="RefSeq" id="WP_377916334.1">
    <property type="nucleotide sequence ID" value="NZ_JBHRZT010000052.1"/>
</dbReference>
<protein>
    <submittedName>
        <fullName evidence="6">Sigma-70 family RNA polymerase sigma factor</fullName>
    </submittedName>
</protein>
<reference evidence="7" key="1">
    <citation type="journal article" date="2019" name="Int. J. Syst. Evol. Microbiol.">
        <title>The Global Catalogue of Microorganisms (GCM) 10K type strain sequencing project: providing services to taxonomists for standard genome sequencing and annotation.</title>
        <authorList>
            <consortium name="The Broad Institute Genomics Platform"/>
            <consortium name="The Broad Institute Genome Sequencing Center for Infectious Disease"/>
            <person name="Wu L."/>
            <person name="Ma J."/>
        </authorList>
    </citation>
    <scope>NUCLEOTIDE SEQUENCE [LARGE SCALE GENOMIC DNA]</scope>
    <source>
        <strain evidence="7">CCUG 61889</strain>
    </source>
</reference>
<dbReference type="InterPro" id="IPR014284">
    <property type="entry name" value="RNA_pol_sigma-70_dom"/>
</dbReference>
<dbReference type="NCBIfam" id="TIGR02937">
    <property type="entry name" value="sigma70-ECF"/>
    <property type="match status" value="1"/>
</dbReference>
<organism evidence="6 7">
    <name type="scientific">Bacillus songklensis</name>
    <dbReference type="NCBI Taxonomy" id="1069116"/>
    <lineage>
        <taxon>Bacteria</taxon>
        <taxon>Bacillati</taxon>
        <taxon>Bacillota</taxon>
        <taxon>Bacilli</taxon>
        <taxon>Bacillales</taxon>
        <taxon>Bacillaceae</taxon>
        <taxon>Bacillus</taxon>
    </lineage>
</organism>
<dbReference type="Proteomes" id="UP001595752">
    <property type="component" value="Unassembled WGS sequence"/>
</dbReference>
<dbReference type="InterPro" id="IPR013324">
    <property type="entry name" value="RNA_pol_sigma_r3/r4-like"/>
</dbReference>
<dbReference type="Pfam" id="PF04542">
    <property type="entry name" value="Sigma70_r2"/>
    <property type="match status" value="1"/>
</dbReference>
<keyword evidence="3" id="KW-0238">DNA-binding</keyword>
<dbReference type="EMBL" id="JBHRZT010000052">
    <property type="protein sequence ID" value="MFC3884681.1"/>
    <property type="molecule type" value="Genomic_DNA"/>
</dbReference>
<feature type="domain" description="RNA polymerase sigma-70 region 2" evidence="5">
    <location>
        <begin position="15"/>
        <end position="77"/>
    </location>
</feature>
<keyword evidence="7" id="KW-1185">Reference proteome</keyword>
<accession>A0ABV8B361</accession>
<keyword evidence="4" id="KW-0804">Transcription</keyword>
<evidence type="ECO:0000256" key="3">
    <source>
        <dbReference type="ARBA" id="ARBA00023125"/>
    </source>
</evidence>
<dbReference type="Gene3D" id="1.10.1740.10">
    <property type="match status" value="1"/>
</dbReference>
<comment type="caution">
    <text evidence="6">The sequence shown here is derived from an EMBL/GenBank/DDBJ whole genome shotgun (WGS) entry which is preliminary data.</text>
</comment>
<evidence type="ECO:0000313" key="7">
    <source>
        <dbReference type="Proteomes" id="UP001595752"/>
    </source>
</evidence>
<keyword evidence="1" id="KW-0805">Transcription regulation</keyword>
<evidence type="ECO:0000256" key="4">
    <source>
        <dbReference type="ARBA" id="ARBA00023163"/>
    </source>
</evidence>
<keyword evidence="2" id="KW-0731">Sigma factor</keyword>
<dbReference type="PANTHER" id="PTHR30385">
    <property type="entry name" value="SIGMA FACTOR F FLAGELLAR"/>
    <property type="match status" value="1"/>
</dbReference>
<evidence type="ECO:0000256" key="1">
    <source>
        <dbReference type="ARBA" id="ARBA00023015"/>
    </source>
</evidence>
<dbReference type="SUPFAM" id="SSF88946">
    <property type="entry name" value="Sigma2 domain of RNA polymerase sigma factors"/>
    <property type="match status" value="1"/>
</dbReference>
<evidence type="ECO:0000259" key="5">
    <source>
        <dbReference type="Pfam" id="PF04542"/>
    </source>
</evidence>
<dbReference type="InterPro" id="IPR013325">
    <property type="entry name" value="RNA_pol_sigma_r2"/>
</dbReference>